<dbReference type="InterPro" id="IPR041522">
    <property type="entry name" value="CdaR_GGDEF"/>
</dbReference>
<dbReference type="GO" id="GO:0000160">
    <property type="term" value="P:phosphorelay signal transduction system"/>
    <property type="evidence" value="ECO:0007669"/>
    <property type="project" value="UniProtKB-KW"/>
</dbReference>
<comment type="function">
    <text evidence="9">May play the central regulatory role in sporulation. It may be an element of the effector pathway responsible for the activation of sporulation genes in response to nutritional stress. Spo0A may act in concert with spo0H (a sigma factor) to control the expression of some genes that are critical to the sporulation process.</text>
</comment>
<evidence type="ECO:0000259" key="13">
    <source>
        <dbReference type="PROSITE" id="PS50887"/>
    </source>
</evidence>
<evidence type="ECO:0000313" key="14">
    <source>
        <dbReference type="EMBL" id="MBE5040186.1"/>
    </source>
</evidence>
<keyword evidence="15" id="KW-1185">Reference proteome</keyword>
<dbReference type="PROSITE" id="PS50110">
    <property type="entry name" value="RESPONSE_REGULATORY"/>
    <property type="match status" value="1"/>
</dbReference>
<feature type="domain" description="Response regulatory" evidence="12">
    <location>
        <begin position="3"/>
        <end position="120"/>
    </location>
</feature>
<dbReference type="Pfam" id="PF12833">
    <property type="entry name" value="HTH_18"/>
    <property type="match status" value="1"/>
</dbReference>
<gene>
    <name evidence="14" type="ORF">INF28_06900</name>
</gene>
<dbReference type="PANTHER" id="PTHR42713:SF3">
    <property type="entry name" value="TRANSCRIPTIONAL REGULATORY PROTEIN HPTR"/>
    <property type="match status" value="1"/>
</dbReference>
<dbReference type="PRINTS" id="PR00032">
    <property type="entry name" value="HTHARAC"/>
</dbReference>
<dbReference type="InterPro" id="IPR000160">
    <property type="entry name" value="GGDEF_dom"/>
</dbReference>
<keyword evidence="8" id="KW-0804">Transcription</keyword>
<comment type="subcellular location">
    <subcellularLocation>
        <location evidence="1">Cytoplasm</location>
    </subcellularLocation>
</comment>
<dbReference type="PROSITE" id="PS01124">
    <property type="entry name" value="HTH_ARAC_FAMILY_2"/>
    <property type="match status" value="1"/>
</dbReference>
<keyword evidence="7" id="KW-0238">DNA-binding</keyword>
<evidence type="ECO:0000256" key="8">
    <source>
        <dbReference type="ARBA" id="ARBA00023163"/>
    </source>
</evidence>
<dbReference type="InterPro" id="IPR001789">
    <property type="entry name" value="Sig_transdc_resp-reg_receiver"/>
</dbReference>
<evidence type="ECO:0000256" key="3">
    <source>
        <dbReference type="ARBA" id="ARBA00022490"/>
    </source>
</evidence>
<accession>A0A9D5LY85</accession>
<dbReference type="Pfam" id="PF17853">
    <property type="entry name" value="GGDEF_2"/>
    <property type="match status" value="1"/>
</dbReference>
<dbReference type="Pfam" id="PF00072">
    <property type="entry name" value="Response_reg"/>
    <property type="match status" value="1"/>
</dbReference>
<dbReference type="GO" id="GO:0003700">
    <property type="term" value="F:DNA-binding transcription factor activity"/>
    <property type="evidence" value="ECO:0007669"/>
    <property type="project" value="InterPro"/>
</dbReference>
<evidence type="ECO:0000313" key="15">
    <source>
        <dbReference type="Proteomes" id="UP000806542"/>
    </source>
</evidence>
<dbReference type="SMART" id="SM00342">
    <property type="entry name" value="HTH_ARAC"/>
    <property type="match status" value="1"/>
</dbReference>
<evidence type="ECO:0000259" key="11">
    <source>
        <dbReference type="PROSITE" id="PS01124"/>
    </source>
</evidence>
<dbReference type="GO" id="GO:0043565">
    <property type="term" value="F:sequence-specific DNA binding"/>
    <property type="evidence" value="ECO:0007669"/>
    <property type="project" value="InterPro"/>
</dbReference>
<evidence type="ECO:0000256" key="2">
    <source>
        <dbReference type="ARBA" id="ARBA00018672"/>
    </source>
</evidence>
<evidence type="ECO:0000259" key="12">
    <source>
        <dbReference type="PROSITE" id="PS50110"/>
    </source>
</evidence>
<sequence>MYQVFVVDDEPSARLGLCEYFPWEKYGCRVAGEAEDGKQAWEKIREEKPDIVLTDVKMPNMDGLELAALISRELPDTKIIFISGYSDVRYLKEAFHVAAVDYIFKPINLKEVEKVIQKVTGSLGDRQKQKAMILQMETQLLQSMPFLKEKFFMALIRDSDFREEELKKKMEFLNVRFPSGNLYYILIVSVDSAAEVFGGRSERESQLLSFAVLNVVQELLEKYFIGYSFEDSRGEYVCIVCPRRGQEEQLLLLAEEIRENLAQFLELSTTVGIGSPAEELCELRHSYIKAARAVEQRLFMGQNRIIVTEDEDRPEQDWYQIDFRRPERLSDFLQNGDYGSAKKEIMDFFGEIGRHHEMPKWYIQSLCMNLLLLPDQLLYEYGGREAAKEQEIPQEIERFYKIETVREMERFIADRYQAVCSFFEGRRNSKQRALIRKIQEVIQERYAENLTINQIADEVYFSATYLSFLFKQETGETINDYITSVRMEKAKEMLSDPAIKSYEVCRAVGYQDAGYFSKLFKKYTGCSPSQYREKL</sequence>
<feature type="domain" description="GGDEF" evidence="13">
    <location>
        <begin position="181"/>
        <end position="310"/>
    </location>
</feature>
<evidence type="ECO:0000256" key="6">
    <source>
        <dbReference type="ARBA" id="ARBA00023015"/>
    </source>
</evidence>
<dbReference type="InterPro" id="IPR020449">
    <property type="entry name" value="Tscrpt_reg_AraC-type_HTH"/>
</dbReference>
<dbReference type="AlphaFoldDB" id="A0A9D5LY85"/>
<keyword evidence="3" id="KW-0963">Cytoplasm</keyword>
<keyword evidence="6" id="KW-0805">Transcription regulation</keyword>
<dbReference type="CDD" id="cd17536">
    <property type="entry name" value="REC_YesN-like"/>
    <property type="match status" value="1"/>
</dbReference>
<evidence type="ECO:0000256" key="5">
    <source>
        <dbReference type="ARBA" id="ARBA00023012"/>
    </source>
</evidence>
<dbReference type="InterPro" id="IPR009057">
    <property type="entry name" value="Homeodomain-like_sf"/>
</dbReference>
<evidence type="ECO:0000256" key="10">
    <source>
        <dbReference type="PROSITE-ProRule" id="PRU00169"/>
    </source>
</evidence>
<reference evidence="14" key="1">
    <citation type="submission" date="2020-10" db="EMBL/GenBank/DDBJ databases">
        <title>ChiBAC.</title>
        <authorList>
            <person name="Zenner C."/>
            <person name="Hitch T.C.A."/>
            <person name="Clavel T."/>
        </authorList>
    </citation>
    <scope>NUCLEOTIDE SEQUENCE</scope>
    <source>
        <strain evidence="14">DSM 107454</strain>
    </source>
</reference>
<dbReference type="Gene3D" id="1.10.10.60">
    <property type="entry name" value="Homeodomain-like"/>
    <property type="match status" value="2"/>
</dbReference>
<name>A0A9D5LY85_9FIRM</name>
<dbReference type="EMBL" id="JADCKB010000012">
    <property type="protein sequence ID" value="MBE5040186.1"/>
    <property type="molecule type" value="Genomic_DNA"/>
</dbReference>
<feature type="modified residue" description="4-aspartylphosphate" evidence="10">
    <location>
        <position position="55"/>
    </location>
</feature>
<comment type="caution">
    <text evidence="14">The sequence shown here is derived from an EMBL/GenBank/DDBJ whole genome shotgun (WGS) entry which is preliminary data.</text>
</comment>
<evidence type="ECO:0000256" key="1">
    <source>
        <dbReference type="ARBA" id="ARBA00004496"/>
    </source>
</evidence>
<evidence type="ECO:0000256" key="7">
    <source>
        <dbReference type="ARBA" id="ARBA00023125"/>
    </source>
</evidence>
<dbReference type="GO" id="GO:0005737">
    <property type="term" value="C:cytoplasm"/>
    <property type="evidence" value="ECO:0007669"/>
    <property type="project" value="UniProtKB-SubCell"/>
</dbReference>
<keyword evidence="5" id="KW-0902">Two-component regulatory system</keyword>
<dbReference type="Gene3D" id="3.40.50.2300">
    <property type="match status" value="1"/>
</dbReference>
<evidence type="ECO:0000256" key="4">
    <source>
        <dbReference type="ARBA" id="ARBA00022553"/>
    </source>
</evidence>
<dbReference type="PANTHER" id="PTHR42713">
    <property type="entry name" value="HISTIDINE KINASE-RELATED"/>
    <property type="match status" value="1"/>
</dbReference>
<proteinExistence type="predicted"/>
<dbReference type="PROSITE" id="PS50887">
    <property type="entry name" value="GGDEF"/>
    <property type="match status" value="1"/>
</dbReference>
<dbReference type="InterPro" id="IPR018060">
    <property type="entry name" value="HTH_AraC"/>
</dbReference>
<organism evidence="14 15">
    <name type="scientific">Ructibacterium gallinarum</name>
    <dbReference type="NCBI Taxonomy" id="2779355"/>
    <lineage>
        <taxon>Bacteria</taxon>
        <taxon>Bacillati</taxon>
        <taxon>Bacillota</taxon>
        <taxon>Clostridia</taxon>
        <taxon>Eubacteriales</taxon>
        <taxon>Oscillospiraceae</taxon>
        <taxon>Ructibacterium</taxon>
    </lineage>
</organism>
<dbReference type="InterPro" id="IPR011006">
    <property type="entry name" value="CheY-like_superfamily"/>
</dbReference>
<dbReference type="SMART" id="SM00448">
    <property type="entry name" value="REC"/>
    <property type="match status" value="1"/>
</dbReference>
<protein>
    <recommendedName>
        <fullName evidence="2">Stage 0 sporulation protein A homolog</fullName>
    </recommendedName>
</protein>
<feature type="domain" description="HTH araC/xylS-type" evidence="11">
    <location>
        <begin position="436"/>
        <end position="534"/>
    </location>
</feature>
<dbReference type="SUPFAM" id="SSF46689">
    <property type="entry name" value="Homeodomain-like"/>
    <property type="match status" value="2"/>
</dbReference>
<evidence type="ECO:0000256" key="9">
    <source>
        <dbReference type="ARBA" id="ARBA00024867"/>
    </source>
</evidence>
<dbReference type="InterPro" id="IPR051552">
    <property type="entry name" value="HptR"/>
</dbReference>
<dbReference type="Proteomes" id="UP000806542">
    <property type="component" value="Unassembled WGS sequence"/>
</dbReference>
<keyword evidence="4 10" id="KW-0597">Phosphoprotein</keyword>
<dbReference type="SUPFAM" id="SSF52172">
    <property type="entry name" value="CheY-like"/>
    <property type="match status" value="1"/>
</dbReference>
<dbReference type="RefSeq" id="WP_226392736.1">
    <property type="nucleotide sequence ID" value="NZ_JADCKB010000012.1"/>
</dbReference>